<sequence>MTSQTPFAASNPAALRPTDMKSEYICMLCSEGSAVMLDRILSRNDGTKHAETIKVECTNSTCSSDQFIFAPMHTYTRGYFPHGAKGYILQPSPKPNRP</sequence>
<dbReference type="EMBL" id="ML976714">
    <property type="protein sequence ID" value="KAF1969040.1"/>
    <property type="molecule type" value="Genomic_DNA"/>
</dbReference>
<name>A0A6A5UXB7_9PLEO</name>
<proteinExistence type="predicted"/>
<gene>
    <name evidence="1" type="ORF">BU23DRAFT_248506</name>
</gene>
<accession>A0A6A5UXB7</accession>
<dbReference type="AlphaFoldDB" id="A0A6A5UXB7"/>
<reference evidence="1" key="1">
    <citation type="journal article" date="2020" name="Stud. Mycol.">
        <title>101 Dothideomycetes genomes: a test case for predicting lifestyles and emergence of pathogens.</title>
        <authorList>
            <person name="Haridas S."/>
            <person name="Albert R."/>
            <person name="Binder M."/>
            <person name="Bloem J."/>
            <person name="Labutti K."/>
            <person name="Salamov A."/>
            <person name="Andreopoulos B."/>
            <person name="Baker S."/>
            <person name="Barry K."/>
            <person name="Bills G."/>
            <person name="Bluhm B."/>
            <person name="Cannon C."/>
            <person name="Castanera R."/>
            <person name="Culley D."/>
            <person name="Daum C."/>
            <person name="Ezra D."/>
            <person name="Gonzalez J."/>
            <person name="Henrissat B."/>
            <person name="Kuo A."/>
            <person name="Liang C."/>
            <person name="Lipzen A."/>
            <person name="Lutzoni F."/>
            <person name="Magnuson J."/>
            <person name="Mondo S."/>
            <person name="Nolan M."/>
            <person name="Ohm R."/>
            <person name="Pangilinan J."/>
            <person name="Park H.-J."/>
            <person name="Ramirez L."/>
            <person name="Alfaro M."/>
            <person name="Sun H."/>
            <person name="Tritt A."/>
            <person name="Yoshinaga Y."/>
            <person name="Zwiers L.-H."/>
            <person name="Turgeon B."/>
            <person name="Goodwin S."/>
            <person name="Spatafora J."/>
            <person name="Crous P."/>
            <person name="Grigoriev I."/>
        </authorList>
    </citation>
    <scope>NUCLEOTIDE SEQUENCE</scope>
    <source>
        <strain evidence="1">CBS 107.79</strain>
    </source>
</reference>
<organism evidence="1 2">
    <name type="scientific">Bimuria novae-zelandiae CBS 107.79</name>
    <dbReference type="NCBI Taxonomy" id="1447943"/>
    <lineage>
        <taxon>Eukaryota</taxon>
        <taxon>Fungi</taxon>
        <taxon>Dikarya</taxon>
        <taxon>Ascomycota</taxon>
        <taxon>Pezizomycotina</taxon>
        <taxon>Dothideomycetes</taxon>
        <taxon>Pleosporomycetidae</taxon>
        <taxon>Pleosporales</taxon>
        <taxon>Massarineae</taxon>
        <taxon>Didymosphaeriaceae</taxon>
        <taxon>Bimuria</taxon>
    </lineage>
</organism>
<protein>
    <submittedName>
        <fullName evidence="1">Uncharacterized protein</fullName>
    </submittedName>
</protein>
<evidence type="ECO:0000313" key="2">
    <source>
        <dbReference type="Proteomes" id="UP000800036"/>
    </source>
</evidence>
<keyword evidence="2" id="KW-1185">Reference proteome</keyword>
<evidence type="ECO:0000313" key="1">
    <source>
        <dbReference type="EMBL" id="KAF1969040.1"/>
    </source>
</evidence>
<dbReference type="Proteomes" id="UP000800036">
    <property type="component" value="Unassembled WGS sequence"/>
</dbReference>